<proteinExistence type="predicted"/>
<protein>
    <submittedName>
        <fullName evidence="1">Uncharacterized protein</fullName>
    </submittedName>
</protein>
<dbReference type="Proteomes" id="UP001249851">
    <property type="component" value="Unassembled WGS sequence"/>
</dbReference>
<accession>A0AAD9R3B6</accession>
<organism evidence="1 2">
    <name type="scientific">Acropora cervicornis</name>
    <name type="common">Staghorn coral</name>
    <dbReference type="NCBI Taxonomy" id="6130"/>
    <lineage>
        <taxon>Eukaryota</taxon>
        <taxon>Metazoa</taxon>
        <taxon>Cnidaria</taxon>
        <taxon>Anthozoa</taxon>
        <taxon>Hexacorallia</taxon>
        <taxon>Scleractinia</taxon>
        <taxon>Astrocoeniina</taxon>
        <taxon>Acroporidae</taxon>
        <taxon>Acropora</taxon>
    </lineage>
</organism>
<gene>
    <name evidence="1" type="ORF">P5673_002607</name>
</gene>
<dbReference type="AlphaFoldDB" id="A0AAD9R3B6"/>
<sequence>MRCVKTKQRLSDSAICTILEKETTFQIHFVGISNPLTNPCSFKPSYTSPIRKEESRQFCEDSKVNFVISVKTGGGGSDRI</sequence>
<evidence type="ECO:0000313" key="1">
    <source>
        <dbReference type="EMBL" id="KAK2572369.1"/>
    </source>
</evidence>
<reference evidence="1" key="2">
    <citation type="journal article" date="2023" name="Science">
        <title>Genomic signatures of disease resistance in endangered staghorn corals.</title>
        <authorList>
            <person name="Vollmer S.V."/>
            <person name="Selwyn J.D."/>
            <person name="Despard B.A."/>
            <person name="Roesel C.L."/>
        </authorList>
    </citation>
    <scope>NUCLEOTIDE SEQUENCE</scope>
    <source>
        <strain evidence="1">K2</strain>
    </source>
</reference>
<reference evidence="1" key="1">
    <citation type="journal article" date="2023" name="G3 (Bethesda)">
        <title>Whole genome assembly and annotation of the endangered Caribbean coral Acropora cervicornis.</title>
        <authorList>
            <person name="Selwyn J.D."/>
            <person name="Vollmer S.V."/>
        </authorList>
    </citation>
    <scope>NUCLEOTIDE SEQUENCE</scope>
    <source>
        <strain evidence="1">K2</strain>
    </source>
</reference>
<name>A0AAD9R3B6_ACRCE</name>
<evidence type="ECO:0000313" key="2">
    <source>
        <dbReference type="Proteomes" id="UP001249851"/>
    </source>
</evidence>
<keyword evidence="2" id="KW-1185">Reference proteome</keyword>
<dbReference type="EMBL" id="JARQWQ010000004">
    <property type="protein sequence ID" value="KAK2572369.1"/>
    <property type="molecule type" value="Genomic_DNA"/>
</dbReference>
<comment type="caution">
    <text evidence="1">The sequence shown here is derived from an EMBL/GenBank/DDBJ whole genome shotgun (WGS) entry which is preliminary data.</text>
</comment>